<keyword evidence="10" id="KW-1185">Reference proteome</keyword>
<comment type="caution">
    <text evidence="9">The sequence shown here is derived from an EMBL/GenBank/DDBJ whole genome shotgun (WGS) entry which is preliminary data.</text>
</comment>
<protein>
    <submittedName>
        <fullName evidence="9">Multidrug efflux MFS transporter</fullName>
    </submittedName>
</protein>
<feature type="transmembrane region" description="Helical" evidence="7">
    <location>
        <begin position="343"/>
        <end position="366"/>
    </location>
</feature>
<dbReference type="Pfam" id="PF07690">
    <property type="entry name" value="MFS_1"/>
    <property type="match status" value="2"/>
</dbReference>
<evidence type="ECO:0000256" key="5">
    <source>
        <dbReference type="ARBA" id="ARBA00022989"/>
    </source>
</evidence>
<dbReference type="OrthoDB" id="65739at2"/>
<dbReference type="PRINTS" id="PR01035">
    <property type="entry name" value="TCRTETA"/>
</dbReference>
<feature type="transmembrane region" description="Helical" evidence="7">
    <location>
        <begin position="246"/>
        <end position="270"/>
    </location>
</feature>
<dbReference type="InterPro" id="IPR020846">
    <property type="entry name" value="MFS_dom"/>
</dbReference>
<name>A0A540VKR6_9CHLR</name>
<evidence type="ECO:0000313" key="9">
    <source>
        <dbReference type="EMBL" id="TQE97358.1"/>
    </source>
</evidence>
<evidence type="ECO:0000256" key="3">
    <source>
        <dbReference type="ARBA" id="ARBA00022475"/>
    </source>
</evidence>
<dbReference type="GO" id="GO:0022857">
    <property type="term" value="F:transmembrane transporter activity"/>
    <property type="evidence" value="ECO:0007669"/>
    <property type="project" value="InterPro"/>
</dbReference>
<dbReference type="RefSeq" id="WP_141608551.1">
    <property type="nucleotide sequence ID" value="NZ_VIGC02000003.1"/>
</dbReference>
<feature type="transmembrane region" description="Helical" evidence="7">
    <location>
        <begin position="138"/>
        <end position="161"/>
    </location>
</feature>
<feature type="transmembrane region" description="Helical" evidence="7">
    <location>
        <begin position="372"/>
        <end position="390"/>
    </location>
</feature>
<dbReference type="Gene3D" id="1.20.1250.20">
    <property type="entry name" value="MFS general substrate transporter like domains"/>
    <property type="match status" value="2"/>
</dbReference>
<dbReference type="FunCoup" id="A0A540VKR6">
    <property type="interactions" value="16"/>
</dbReference>
<dbReference type="SUPFAM" id="SSF103473">
    <property type="entry name" value="MFS general substrate transporter"/>
    <property type="match status" value="1"/>
</dbReference>
<dbReference type="InParanoid" id="A0A540VKR6"/>
<dbReference type="AlphaFoldDB" id="A0A540VKR6"/>
<feature type="transmembrane region" description="Helical" evidence="7">
    <location>
        <begin position="306"/>
        <end position="331"/>
    </location>
</feature>
<reference evidence="9 10" key="1">
    <citation type="submission" date="2019-06" db="EMBL/GenBank/DDBJ databases">
        <title>Genome sequence of Litorilinea aerophila BAA-2444.</title>
        <authorList>
            <person name="Maclea K.S."/>
            <person name="Maurais E.G."/>
            <person name="Iannazzi L.C."/>
        </authorList>
    </citation>
    <scope>NUCLEOTIDE SEQUENCE [LARGE SCALE GENOMIC DNA]</scope>
    <source>
        <strain evidence="9 10">ATCC BAA-2444</strain>
    </source>
</reference>
<feature type="transmembrane region" description="Helical" evidence="7">
    <location>
        <begin position="78"/>
        <end position="95"/>
    </location>
</feature>
<feature type="transmembrane region" description="Helical" evidence="7">
    <location>
        <begin position="282"/>
        <end position="300"/>
    </location>
</feature>
<dbReference type="Proteomes" id="UP000317371">
    <property type="component" value="Unassembled WGS sequence"/>
</dbReference>
<evidence type="ECO:0000256" key="4">
    <source>
        <dbReference type="ARBA" id="ARBA00022692"/>
    </source>
</evidence>
<evidence type="ECO:0000259" key="8">
    <source>
        <dbReference type="PROSITE" id="PS50850"/>
    </source>
</evidence>
<dbReference type="InterPro" id="IPR036259">
    <property type="entry name" value="MFS_trans_sf"/>
</dbReference>
<keyword evidence="3" id="KW-1003">Cell membrane</keyword>
<proteinExistence type="predicted"/>
<keyword evidence="5 7" id="KW-1133">Transmembrane helix</keyword>
<accession>A0A540VKR6</accession>
<feature type="transmembrane region" description="Helical" evidence="7">
    <location>
        <begin position="46"/>
        <end position="66"/>
    </location>
</feature>
<evidence type="ECO:0000256" key="1">
    <source>
        <dbReference type="ARBA" id="ARBA00004651"/>
    </source>
</evidence>
<evidence type="ECO:0000256" key="7">
    <source>
        <dbReference type="SAM" id="Phobius"/>
    </source>
</evidence>
<evidence type="ECO:0000256" key="6">
    <source>
        <dbReference type="ARBA" id="ARBA00023136"/>
    </source>
</evidence>
<keyword evidence="6 7" id="KW-0472">Membrane</keyword>
<feature type="transmembrane region" description="Helical" evidence="7">
    <location>
        <begin position="107"/>
        <end position="126"/>
    </location>
</feature>
<organism evidence="9 10">
    <name type="scientific">Litorilinea aerophila</name>
    <dbReference type="NCBI Taxonomy" id="1204385"/>
    <lineage>
        <taxon>Bacteria</taxon>
        <taxon>Bacillati</taxon>
        <taxon>Chloroflexota</taxon>
        <taxon>Caldilineae</taxon>
        <taxon>Caldilineales</taxon>
        <taxon>Caldilineaceae</taxon>
        <taxon>Litorilinea</taxon>
    </lineage>
</organism>
<evidence type="ECO:0000256" key="2">
    <source>
        <dbReference type="ARBA" id="ARBA00022448"/>
    </source>
</evidence>
<gene>
    <name evidence="9" type="ORF">FKZ61_02770</name>
</gene>
<evidence type="ECO:0000313" key="10">
    <source>
        <dbReference type="Proteomes" id="UP000317371"/>
    </source>
</evidence>
<dbReference type="InterPro" id="IPR001958">
    <property type="entry name" value="Tet-R_TetA/multi-R_MdtG-like"/>
</dbReference>
<comment type="subcellular location">
    <subcellularLocation>
        <location evidence="1">Cell membrane</location>
        <topology evidence="1">Multi-pass membrane protein</topology>
    </subcellularLocation>
</comment>
<dbReference type="EMBL" id="VIGC01000003">
    <property type="protein sequence ID" value="TQE97358.1"/>
    <property type="molecule type" value="Genomic_DNA"/>
</dbReference>
<dbReference type="InterPro" id="IPR011701">
    <property type="entry name" value="MFS"/>
</dbReference>
<dbReference type="PANTHER" id="PTHR43414">
    <property type="entry name" value="MULTIDRUG RESISTANCE PROTEIN MDTG"/>
    <property type="match status" value="1"/>
</dbReference>
<feature type="transmembrane region" description="Helical" evidence="7">
    <location>
        <begin position="7"/>
        <end position="26"/>
    </location>
</feature>
<feature type="domain" description="Major facilitator superfamily (MFS) profile" evidence="8">
    <location>
        <begin position="7"/>
        <end position="394"/>
    </location>
</feature>
<dbReference type="PANTHER" id="PTHR43414:SF6">
    <property type="entry name" value="MULTIDRUG RESISTANCE PROTEIN MDTG"/>
    <property type="match status" value="1"/>
</dbReference>
<dbReference type="PROSITE" id="PS50850">
    <property type="entry name" value="MFS"/>
    <property type="match status" value="1"/>
</dbReference>
<dbReference type="GO" id="GO:0005886">
    <property type="term" value="C:plasma membrane"/>
    <property type="evidence" value="ECO:0007669"/>
    <property type="project" value="UniProtKB-SubCell"/>
</dbReference>
<keyword evidence="2" id="KW-0813">Transport</keyword>
<feature type="transmembrane region" description="Helical" evidence="7">
    <location>
        <begin position="167"/>
        <end position="186"/>
    </location>
</feature>
<keyword evidence="4 7" id="KW-0812">Transmembrane</keyword>
<sequence length="410" mass="43005">MISWRRNLYVLFAVQLLSTAGFSLVFPFLPLYVKELGVATRGSVEFWSGLVFSSQAATMMLSSPIWGTIADRYGRKLMLIRATLGGAVLIALMGFCQNVEQLVILRTIQGCVTGVISAANALVAATTPRDRTGGALGLLMLARYGGIALGPVIGGIIGDMFGFRESFWITGALLGIAGLAVIFWVHEDFQPVARSERPGILESYRRLITAPGMGGLYTLGFLRSLGQMITYPVLSLFIIELMGQQAGAASITGLMIGSAAFTSAISSVYLGRLGDRIGHNRILLASAVAAVLLTLPQPFVTAAWQLAILQGLSGFAVGGLLPTTAALMNLWAPTGNQGATYALDNSVAAAGRSLAPMVGAAAAIWFGIRGAFGMAALAYLLILALAFHVVRSASAEGRVTRGQALKTAGD</sequence>